<dbReference type="EMBL" id="JAACJN010000117">
    <property type="protein sequence ID" value="KAF5371100.1"/>
    <property type="molecule type" value="Genomic_DNA"/>
</dbReference>
<protein>
    <submittedName>
        <fullName evidence="1">Uncharacterized protein</fullName>
    </submittedName>
</protein>
<reference evidence="1 2" key="1">
    <citation type="journal article" date="2020" name="ISME J.">
        <title>Uncovering the hidden diversity of litter-decomposition mechanisms in mushroom-forming fungi.</title>
        <authorList>
            <person name="Floudas D."/>
            <person name="Bentzer J."/>
            <person name="Ahren D."/>
            <person name="Johansson T."/>
            <person name="Persson P."/>
            <person name="Tunlid A."/>
        </authorList>
    </citation>
    <scope>NUCLEOTIDE SEQUENCE [LARGE SCALE GENOMIC DNA]</scope>
    <source>
        <strain evidence="1 2">CBS 406.79</strain>
    </source>
</reference>
<comment type="caution">
    <text evidence="1">The sequence shown here is derived from an EMBL/GenBank/DDBJ whole genome shotgun (WGS) entry which is preliminary data.</text>
</comment>
<organism evidence="1 2">
    <name type="scientific">Collybiopsis confluens</name>
    <dbReference type="NCBI Taxonomy" id="2823264"/>
    <lineage>
        <taxon>Eukaryota</taxon>
        <taxon>Fungi</taxon>
        <taxon>Dikarya</taxon>
        <taxon>Basidiomycota</taxon>
        <taxon>Agaricomycotina</taxon>
        <taxon>Agaricomycetes</taxon>
        <taxon>Agaricomycetidae</taxon>
        <taxon>Agaricales</taxon>
        <taxon>Marasmiineae</taxon>
        <taxon>Omphalotaceae</taxon>
        <taxon>Collybiopsis</taxon>
    </lineage>
</organism>
<dbReference type="OrthoDB" id="3222453at2759"/>
<keyword evidence="2" id="KW-1185">Reference proteome</keyword>
<dbReference type="AlphaFoldDB" id="A0A8H5GUI9"/>
<dbReference type="Proteomes" id="UP000518752">
    <property type="component" value="Unassembled WGS sequence"/>
</dbReference>
<evidence type="ECO:0000313" key="2">
    <source>
        <dbReference type="Proteomes" id="UP000518752"/>
    </source>
</evidence>
<evidence type="ECO:0000313" key="1">
    <source>
        <dbReference type="EMBL" id="KAF5371100.1"/>
    </source>
</evidence>
<proteinExistence type="predicted"/>
<name>A0A8H5GUI9_9AGAR</name>
<gene>
    <name evidence="1" type="ORF">D9757_010795</name>
</gene>
<accession>A0A8H5GUI9</accession>
<sequence>MLMGTPVCFLPSIMTETAAPQIFTGASRFDISNSVFIATSNPTTVSNIANETRPTISDPYILSSSRSNIIEEEKDDNPPVESEVYARLLLPRKKGYPLWKPKPDENLPEDYRRFGVRIGDVGFLGDGGGFEYLFNACHPADHPINLHRVPRDFEPLLTINDRNISGSTQEYSPGDHVPSSFSHIFKYRISYASGERPVPRVSSRVGAGFTFTSTAPKGALLIIPEGGSKTDHQKLNEFRAYAAKHAQSWYAHVNGPMARGVHNGAIYFVTGFDKTRAWGVASFIDAKPSDVSLEFVPSQSAQRGGPPDYWFRTSHAASSSSDADDVFENRSGCIFLRGFKIAIRIPPFKTEVGTTVSYISNLETEDLLPKPKSTGFYVPPPKWWLMPYLVPRASPESTSRNWQMTEGESSGSDFPIRYPVYHPSDVINQWILSQDEKIDIAITHDCEWAKLISEASKVQL</sequence>